<dbReference type="Pfam" id="PF07969">
    <property type="entry name" value="Amidohydro_3"/>
    <property type="match status" value="1"/>
</dbReference>
<proteinExistence type="predicted"/>
<keyword evidence="3" id="KW-1185">Reference proteome</keyword>
<feature type="domain" description="Amidohydrolase 3" evidence="1">
    <location>
        <begin position="30"/>
        <end position="506"/>
    </location>
</feature>
<dbReference type="InterPro" id="IPR032466">
    <property type="entry name" value="Metal_Hydrolase"/>
</dbReference>
<name>A0A967EAT9_9MICO</name>
<dbReference type="InterPro" id="IPR013108">
    <property type="entry name" value="Amidohydro_3"/>
</dbReference>
<dbReference type="Gene3D" id="2.30.40.10">
    <property type="entry name" value="Urease, subunit C, domain 1"/>
    <property type="match status" value="1"/>
</dbReference>
<dbReference type="SUPFAM" id="SSF51338">
    <property type="entry name" value="Composite domain of metallo-dependent hydrolases"/>
    <property type="match status" value="1"/>
</dbReference>
<gene>
    <name evidence="2" type="ORF">G9U51_10755</name>
</gene>
<protein>
    <submittedName>
        <fullName evidence="2">Amidohydrolase</fullName>
    </submittedName>
</protein>
<dbReference type="PANTHER" id="PTHR22642">
    <property type="entry name" value="IMIDAZOLONEPROPIONASE"/>
    <property type="match status" value="1"/>
</dbReference>
<reference evidence="2" key="1">
    <citation type="submission" date="2020-03" db="EMBL/GenBank/DDBJ databases">
        <title>Draft sequencing of Calidifontibacter sp. DB0510.</title>
        <authorList>
            <person name="Kim D.-U."/>
        </authorList>
    </citation>
    <scope>NUCLEOTIDE SEQUENCE</scope>
    <source>
        <strain evidence="2">DB0510</strain>
    </source>
</reference>
<dbReference type="Gene3D" id="3.10.310.70">
    <property type="match status" value="1"/>
</dbReference>
<dbReference type="PANTHER" id="PTHR22642:SF2">
    <property type="entry name" value="PROTEIN LONG AFTER FAR-RED 3"/>
    <property type="match status" value="1"/>
</dbReference>
<accession>A0A967EAT9</accession>
<dbReference type="Gene3D" id="3.20.20.140">
    <property type="entry name" value="Metal-dependent hydrolases"/>
    <property type="match status" value="1"/>
</dbReference>
<organism evidence="2 3">
    <name type="scientific">Metallococcus carri</name>
    <dbReference type="NCBI Taxonomy" id="1656884"/>
    <lineage>
        <taxon>Bacteria</taxon>
        <taxon>Bacillati</taxon>
        <taxon>Actinomycetota</taxon>
        <taxon>Actinomycetes</taxon>
        <taxon>Micrococcales</taxon>
        <taxon>Dermacoccaceae</taxon>
        <taxon>Metallococcus</taxon>
    </lineage>
</organism>
<dbReference type="InterPro" id="IPR033932">
    <property type="entry name" value="YtcJ-like"/>
</dbReference>
<dbReference type="AlphaFoldDB" id="A0A967EAT9"/>
<dbReference type="EMBL" id="JAAOIV010000007">
    <property type="protein sequence ID" value="NHN56254.1"/>
    <property type="molecule type" value="Genomic_DNA"/>
</dbReference>
<evidence type="ECO:0000313" key="3">
    <source>
        <dbReference type="Proteomes" id="UP000744769"/>
    </source>
</evidence>
<comment type="caution">
    <text evidence="2">The sequence shown here is derived from an EMBL/GenBank/DDBJ whole genome shotgun (WGS) entry which is preliminary data.</text>
</comment>
<dbReference type="GO" id="GO:0016810">
    <property type="term" value="F:hydrolase activity, acting on carbon-nitrogen (but not peptide) bonds"/>
    <property type="evidence" value="ECO:0007669"/>
    <property type="project" value="InterPro"/>
</dbReference>
<dbReference type="Proteomes" id="UP000744769">
    <property type="component" value="Unassembled WGS sequence"/>
</dbReference>
<dbReference type="InterPro" id="IPR011059">
    <property type="entry name" value="Metal-dep_hydrolase_composite"/>
</dbReference>
<sequence length="508" mass="53342">MTTVSGLLVDDGLIVAAGAAADLEAPGVRVHDLPGELVIPGLHDAHIHTAAFARDLAGVNLRGVRSVQEAQDVLRLHQTGLTDAEWVLGGFWDSNRWEVPVQPGRADLDAVTGDRPAVLWSVDCHTLWVNSAALRAAGITGATDDPPGGEIVRDAHGQPTGILRENACAAIESVIPSDADTLADKLRVAQDSLLRLGLTSITDIDGEDALEAFRQLYDARGLAVRVTKAVRQPALDLAIAQGRRTGDGDDRLRTGPVKLFSDGALGSHTSHMSSPFAGEGDNCGLATLSPEELYDLTRRAVDAGLSVATHAIGDAAAAAVLDAYERVLAETGTSLRLRIEHAQHLRPADIPRMARLGVVASMQPTHCTSDLDLVDWLLAGHDIVSYGWRTVLDAGVPLAFGSDAPVESPNPFLALHAAVTRQRADGIPPGGWQPHERVTLAEALSAHTLGAAYAAGDEARKGTLEPGKLADFIAVDTDLFAVAETDPVAIAQATVQETIIGGESVFTA</sequence>
<dbReference type="SUPFAM" id="SSF51556">
    <property type="entry name" value="Metallo-dependent hydrolases"/>
    <property type="match status" value="1"/>
</dbReference>
<evidence type="ECO:0000313" key="2">
    <source>
        <dbReference type="EMBL" id="NHN56254.1"/>
    </source>
</evidence>
<dbReference type="CDD" id="cd01300">
    <property type="entry name" value="YtcJ_like"/>
    <property type="match status" value="1"/>
</dbReference>
<evidence type="ECO:0000259" key="1">
    <source>
        <dbReference type="Pfam" id="PF07969"/>
    </source>
</evidence>